<name>A0A8S5TP23_9CAUD</name>
<dbReference type="EMBL" id="BK032869">
    <property type="protein sequence ID" value="DAF64885.1"/>
    <property type="molecule type" value="Genomic_DNA"/>
</dbReference>
<reference evidence="1" key="1">
    <citation type="journal article" date="2021" name="Proc. Natl. Acad. Sci. U.S.A.">
        <title>A Catalog of Tens of Thousands of Viruses from Human Metagenomes Reveals Hidden Associations with Chronic Diseases.</title>
        <authorList>
            <person name="Tisza M.J."/>
            <person name="Buck C.B."/>
        </authorList>
    </citation>
    <scope>NUCLEOTIDE SEQUENCE</scope>
    <source>
        <strain evidence="1">CttqT1</strain>
    </source>
</reference>
<evidence type="ECO:0000313" key="1">
    <source>
        <dbReference type="EMBL" id="DAF64885.1"/>
    </source>
</evidence>
<protein>
    <submittedName>
        <fullName evidence="1">Uncharacterized protein</fullName>
    </submittedName>
</protein>
<sequence length="47" mass="5483">MKVIKNSLFLTRIISNQLPADAKYSLKDRNELIKILIKQLEQEALNQ</sequence>
<proteinExistence type="predicted"/>
<organism evidence="1">
    <name type="scientific">Siphoviridae sp. cttqT1</name>
    <dbReference type="NCBI Taxonomy" id="2827961"/>
    <lineage>
        <taxon>Viruses</taxon>
        <taxon>Duplodnaviria</taxon>
        <taxon>Heunggongvirae</taxon>
        <taxon>Uroviricota</taxon>
        <taxon>Caudoviricetes</taxon>
    </lineage>
</organism>
<accession>A0A8S5TP23</accession>